<dbReference type="PANTHER" id="PTHR22854">
    <property type="entry name" value="TRYPTOPHAN BIOSYNTHESIS PROTEIN"/>
    <property type="match status" value="1"/>
</dbReference>
<dbReference type="Proteomes" id="UP000192569">
    <property type="component" value="Chromosome I"/>
</dbReference>
<evidence type="ECO:0000256" key="4">
    <source>
        <dbReference type="ARBA" id="ARBA00022605"/>
    </source>
</evidence>
<comment type="pathway">
    <text evidence="2 9">Amino-acid biosynthesis; L-tryptophan biosynthesis; L-tryptophan from chorismate: step 4/5.</text>
</comment>
<sequence length="266" mass="29521">MLDKILEHKRREVEAAREAWPLAEVEKLCQSLPATRDFAGALRVFKPPALIAELKKASPSRGILRANFHPQELAQIYTRAGAAALSVLTDERFFQGHPQYIRLVRQASPLPVLRKDFIIDAYQVWVSRVLGADAILLIVGALEQEQLKEYLKLASRLGLSALVETHTGEEIERALMAGAKIIGINNRNLRTLRVELRTTLELRPLIPRGILVVSESGIRTREDVLTLRRAGVDALLVGEAFMVAEDIEGKVKELFGIGGDAYFGKG</sequence>
<dbReference type="RefSeq" id="WP_084665834.1">
    <property type="nucleotide sequence ID" value="NZ_LT838272.1"/>
</dbReference>
<evidence type="ECO:0000313" key="11">
    <source>
        <dbReference type="EMBL" id="SMB98346.1"/>
    </source>
</evidence>
<name>A0A1W1VYD5_9FIRM</name>
<evidence type="ECO:0000313" key="12">
    <source>
        <dbReference type="Proteomes" id="UP000192569"/>
    </source>
</evidence>
<accession>A0A1W1VYD5</accession>
<gene>
    <name evidence="9" type="primary">trpC</name>
    <name evidence="11" type="ORF">SAMN00808754_2284</name>
</gene>
<evidence type="ECO:0000256" key="2">
    <source>
        <dbReference type="ARBA" id="ARBA00004696"/>
    </source>
</evidence>
<evidence type="ECO:0000256" key="3">
    <source>
        <dbReference type="ARBA" id="ARBA00008737"/>
    </source>
</evidence>
<organism evidence="11 12">
    <name type="scientific">Thermanaeromonas toyohensis ToBE</name>
    <dbReference type="NCBI Taxonomy" id="698762"/>
    <lineage>
        <taxon>Bacteria</taxon>
        <taxon>Bacillati</taxon>
        <taxon>Bacillota</taxon>
        <taxon>Clostridia</taxon>
        <taxon>Neomoorellales</taxon>
        <taxon>Neomoorellaceae</taxon>
        <taxon>Thermanaeromonas</taxon>
    </lineage>
</organism>
<dbReference type="Pfam" id="PF00218">
    <property type="entry name" value="IGPS"/>
    <property type="match status" value="1"/>
</dbReference>
<feature type="domain" description="Indole-3-glycerol phosphate synthase" evidence="10">
    <location>
        <begin position="2"/>
        <end position="254"/>
    </location>
</feature>
<reference evidence="11 12" key="1">
    <citation type="submission" date="2017-04" db="EMBL/GenBank/DDBJ databases">
        <authorList>
            <person name="Afonso C.L."/>
            <person name="Miller P.J."/>
            <person name="Scott M.A."/>
            <person name="Spackman E."/>
            <person name="Goraichik I."/>
            <person name="Dimitrov K.M."/>
            <person name="Suarez D.L."/>
            <person name="Swayne D.E."/>
        </authorList>
    </citation>
    <scope>NUCLEOTIDE SEQUENCE [LARGE SCALE GENOMIC DNA]</scope>
    <source>
        <strain evidence="11 12">ToBE</strain>
    </source>
</reference>
<dbReference type="HAMAP" id="MF_00134_A">
    <property type="entry name" value="IGPS_A"/>
    <property type="match status" value="1"/>
</dbReference>
<dbReference type="NCBIfam" id="NF001377">
    <property type="entry name" value="PRK00278.2-4"/>
    <property type="match status" value="1"/>
</dbReference>
<dbReference type="STRING" id="698762.SAMN00808754_2284"/>
<dbReference type="CDD" id="cd00331">
    <property type="entry name" value="IGPS"/>
    <property type="match status" value="1"/>
</dbReference>
<evidence type="ECO:0000256" key="7">
    <source>
        <dbReference type="ARBA" id="ARBA00023141"/>
    </source>
</evidence>
<keyword evidence="4 9" id="KW-0028">Amino-acid biosynthesis</keyword>
<dbReference type="HAMAP" id="MF_00134_B">
    <property type="entry name" value="IGPS_B"/>
    <property type="match status" value="1"/>
</dbReference>
<dbReference type="SUPFAM" id="SSF51366">
    <property type="entry name" value="Ribulose-phoshate binding barrel"/>
    <property type="match status" value="1"/>
</dbReference>
<dbReference type="InterPro" id="IPR013798">
    <property type="entry name" value="Indole-3-glycerol_P_synth_dom"/>
</dbReference>
<dbReference type="PANTHER" id="PTHR22854:SF2">
    <property type="entry name" value="INDOLE-3-GLYCEROL-PHOSPHATE SYNTHASE"/>
    <property type="match status" value="1"/>
</dbReference>
<dbReference type="NCBIfam" id="NF001373">
    <property type="entry name" value="PRK00278.1-6"/>
    <property type="match status" value="1"/>
</dbReference>
<dbReference type="OrthoDB" id="9804217at2"/>
<dbReference type="EC" id="4.1.1.48" evidence="9"/>
<dbReference type="GO" id="GO:0000162">
    <property type="term" value="P:L-tryptophan biosynthetic process"/>
    <property type="evidence" value="ECO:0007669"/>
    <property type="project" value="UniProtKB-UniRule"/>
</dbReference>
<dbReference type="GO" id="GO:0004640">
    <property type="term" value="F:phosphoribosylanthranilate isomerase activity"/>
    <property type="evidence" value="ECO:0007669"/>
    <property type="project" value="TreeGrafter"/>
</dbReference>
<proteinExistence type="inferred from homology"/>
<evidence type="ECO:0000256" key="6">
    <source>
        <dbReference type="ARBA" id="ARBA00022822"/>
    </source>
</evidence>
<evidence type="ECO:0000256" key="5">
    <source>
        <dbReference type="ARBA" id="ARBA00022793"/>
    </source>
</evidence>
<dbReference type="InterPro" id="IPR045186">
    <property type="entry name" value="Indole-3-glycerol_P_synth"/>
</dbReference>
<comment type="catalytic activity">
    <reaction evidence="1 9">
        <text>1-(2-carboxyphenylamino)-1-deoxy-D-ribulose 5-phosphate + H(+) = (1S,2R)-1-C-(indol-3-yl)glycerol 3-phosphate + CO2 + H2O</text>
        <dbReference type="Rhea" id="RHEA:23476"/>
        <dbReference type="ChEBI" id="CHEBI:15377"/>
        <dbReference type="ChEBI" id="CHEBI:15378"/>
        <dbReference type="ChEBI" id="CHEBI:16526"/>
        <dbReference type="ChEBI" id="CHEBI:58613"/>
        <dbReference type="ChEBI" id="CHEBI:58866"/>
        <dbReference type="EC" id="4.1.1.48"/>
    </reaction>
</comment>
<dbReference type="Gene3D" id="3.20.20.70">
    <property type="entry name" value="Aldolase class I"/>
    <property type="match status" value="1"/>
</dbReference>
<keyword evidence="8 9" id="KW-0456">Lyase</keyword>
<keyword evidence="6 9" id="KW-0822">Tryptophan biosynthesis</keyword>
<dbReference type="EMBL" id="LT838272">
    <property type="protein sequence ID" value="SMB98346.1"/>
    <property type="molecule type" value="Genomic_DNA"/>
</dbReference>
<comment type="similarity">
    <text evidence="3 9">Belongs to the TrpC family.</text>
</comment>
<evidence type="ECO:0000259" key="10">
    <source>
        <dbReference type="Pfam" id="PF00218"/>
    </source>
</evidence>
<evidence type="ECO:0000256" key="8">
    <source>
        <dbReference type="ARBA" id="ARBA00023239"/>
    </source>
</evidence>
<dbReference type="InterPro" id="IPR013785">
    <property type="entry name" value="Aldolase_TIM"/>
</dbReference>
<keyword evidence="5 9" id="KW-0210">Decarboxylase</keyword>
<keyword evidence="12" id="KW-1185">Reference proteome</keyword>
<dbReference type="InterPro" id="IPR011060">
    <property type="entry name" value="RibuloseP-bd_barrel"/>
</dbReference>
<evidence type="ECO:0000256" key="1">
    <source>
        <dbReference type="ARBA" id="ARBA00001633"/>
    </source>
</evidence>
<dbReference type="GO" id="GO:0004425">
    <property type="term" value="F:indole-3-glycerol-phosphate synthase activity"/>
    <property type="evidence" value="ECO:0007669"/>
    <property type="project" value="UniProtKB-UniRule"/>
</dbReference>
<evidence type="ECO:0000256" key="9">
    <source>
        <dbReference type="HAMAP-Rule" id="MF_00134"/>
    </source>
</evidence>
<dbReference type="AlphaFoldDB" id="A0A1W1VYD5"/>
<dbReference type="PROSITE" id="PS00614">
    <property type="entry name" value="IGPS"/>
    <property type="match status" value="1"/>
</dbReference>
<dbReference type="FunFam" id="3.20.20.70:FF:000024">
    <property type="entry name" value="Indole-3-glycerol phosphate synthase"/>
    <property type="match status" value="1"/>
</dbReference>
<dbReference type="InterPro" id="IPR001468">
    <property type="entry name" value="Indole-3-GlycerolPSynthase_CS"/>
</dbReference>
<protein>
    <recommendedName>
        <fullName evidence="9">Indole-3-glycerol phosphate synthase</fullName>
        <shortName evidence="9">IGPS</shortName>
        <ecNumber evidence="9">4.1.1.48</ecNumber>
    </recommendedName>
</protein>
<keyword evidence="7 9" id="KW-0057">Aromatic amino acid biosynthesis</keyword>
<dbReference type="UniPathway" id="UPA00035">
    <property type="reaction ID" value="UER00043"/>
</dbReference>